<protein>
    <recommendedName>
        <fullName evidence="2">Phage-like element PBSX protein XkdF domain-containing protein</fullName>
    </recommendedName>
</protein>
<feature type="domain" description="Phage-like element PBSX protein XkdF" evidence="2">
    <location>
        <begin position="28"/>
        <end position="147"/>
    </location>
</feature>
<evidence type="ECO:0000256" key="1">
    <source>
        <dbReference type="SAM" id="MobiDB-lite"/>
    </source>
</evidence>
<name>A0A2A6Z7Q5_9FIRM</name>
<dbReference type="InterPro" id="IPR027924">
    <property type="entry name" value="XkdF"/>
</dbReference>
<feature type="region of interest" description="Disordered" evidence="1">
    <location>
        <begin position="1"/>
        <end position="21"/>
    </location>
</feature>
<accession>A0A2A6Z7Q5</accession>
<dbReference type="EMBL" id="NMTQ01000037">
    <property type="protein sequence ID" value="PDX57388.1"/>
    <property type="molecule type" value="Genomic_DNA"/>
</dbReference>
<evidence type="ECO:0000313" key="3">
    <source>
        <dbReference type="EMBL" id="PDX57388.1"/>
    </source>
</evidence>
<comment type="caution">
    <text evidence="3">The sequence shown here is derived from an EMBL/GenBank/DDBJ whole genome shotgun (WGS) entry which is preliminary data.</text>
</comment>
<evidence type="ECO:0000313" key="4">
    <source>
        <dbReference type="Proteomes" id="UP000220752"/>
    </source>
</evidence>
<gene>
    <name evidence="3" type="ORF">CGS46_12755</name>
</gene>
<proteinExistence type="predicted"/>
<keyword evidence="4" id="KW-1185">Reference proteome</keyword>
<evidence type="ECO:0000259" key="2">
    <source>
        <dbReference type="Pfam" id="PF14550"/>
    </source>
</evidence>
<dbReference type="Proteomes" id="UP000220752">
    <property type="component" value="Unassembled WGS sequence"/>
</dbReference>
<organism evidence="3 4">
    <name type="scientific">Faecalibacterium langellae</name>
    <dbReference type="NCBI Taxonomy" id="3435293"/>
    <lineage>
        <taxon>Bacteria</taxon>
        <taxon>Bacillati</taxon>
        <taxon>Bacillota</taxon>
        <taxon>Clostridia</taxon>
        <taxon>Eubacteriales</taxon>
        <taxon>Oscillospiraceae</taxon>
        <taxon>Faecalibacterium</taxon>
    </lineage>
</organism>
<reference evidence="3 4" key="1">
    <citation type="journal article" date="2017" name="Front. Microbiol.">
        <title>New Insights into the Diversity of the Genus Faecalibacterium.</title>
        <authorList>
            <person name="Benevides L."/>
            <person name="Burman S."/>
            <person name="Martin R."/>
            <person name="Robert V."/>
            <person name="Thomas M."/>
            <person name="Miquel S."/>
            <person name="Chain F."/>
            <person name="Sokol H."/>
            <person name="Bermudez-Humaran L.G."/>
            <person name="Morrison M."/>
            <person name="Langella P."/>
            <person name="Azevedo V.A."/>
            <person name="Chatel J.M."/>
            <person name="Soares S."/>
        </authorList>
    </citation>
    <scope>NUCLEOTIDE SEQUENCE [LARGE SCALE GENOMIC DNA]</scope>
    <source>
        <strain evidence="4">CNCM I-4540</strain>
    </source>
</reference>
<sequence length="158" mass="17621">MVTFNEALTGKRPPGKEPNGRIAGTFKIQKSVDEKRLAFGWASVAATAAGDTVTDYYEDIIEPDELEQAAYNFVQFYREGGEMHERGGCAVLVESVIFTKEKMAAMGIPEGVVPEGWWIGFKVTDDEVWEKVKDGTYPMFSIEGEAVREEVDDEEPEN</sequence>
<dbReference type="AlphaFoldDB" id="A0A2A6Z7Q5"/>
<dbReference type="Pfam" id="PF14550">
    <property type="entry name" value="Peptidase_S78_2"/>
    <property type="match status" value="1"/>
</dbReference>